<sequence length="151" mass="15403">MVSLRFFMSMAELRFVARCGLLCLLGSAFCTTVANAANSQTASGSADTAKRSLLPFPSSATIHQPILQKAPVGQIALPPTKPAAPEVPLPTRMAPALALQPEGAIVLIGPVVDVPPPSPPQAAVAAAAPAAVAPRMALVPDAPYKAPVYSD</sequence>
<gene>
    <name evidence="2" type="ORF">D3871_27775</name>
</gene>
<feature type="signal peptide" evidence="1">
    <location>
        <begin position="1"/>
        <end position="36"/>
    </location>
</feature>
<proteinExistence type="predicted"/>
<dbReference type="RefSeq" id="WP_119772304.1">
    <property type="nucleotide sequence ID" value="NZ_QYUO01000003.1"/>
</dbReference>
<reference evidence="3" key="1">
    <citation type="submission" date="2018-09" db="EMBL/GenBank/DDBJ databases">
        <authorList>
            <person name="Zhu H."/>
        </authorList>
    </citation>
    <scope>NUCLEOTIDE SEQUENCE [LARGE SCALE GENOMIC DNA]</scope>
    <source>
        <strain evidence="3">K1R23-30</strain>
    </source>
</reference>
<accession>A0A3A3FZA4</accession>
<evidence type="ECO:0000256" key="1">
    <source>
        <dbReference type="SAM" id="SignalP"/>
    </source>
</evidence>
<keyword evidence="1" id="KW-0732">Signal</keyword>
<comment type="caution">
    <text evidence="2">The sequence shown here is derived from an EMBL/GenBank/DDBJ whole genome shotgun (WGS) entry which is preliminary data.</text>
</comment>
<organism evidence="2 3">
    <name type="scientific">Noviherbaspirillum saxi</name>
    <dbReference type="NCBI Taxonomy" id="2320863"/>
    <lineage>
        <taxon>Bacteria</taxon>
        <taxon>Pseudomonadati</taxon>
        <taxon>Pseudomonadota</taxon>
        <taxon>Betaproteobacteria</taxon>
        <taxon>Burkholderiales</taxon>
        <taxon>Oxalobacteraceae</taxon>
        <taxon>Noviherbaspirillum</taxon>
    </lineage>
</organism>
<name>A0A3A3FZA4_9BURK</name>
<dbReference type="EMBL" id="QYUO01000003">
    <property type="protein sequence ID" value="RJF92419.1"/>
    <property type="molecule type" value="Genomic_DNA"/>
</dbReference>
<keyword evidence="3" id="KW-1185">Reference proteome</keyword>
<evidence type="ECO:0000313" key="3">
    <source>
        <dbReference type="Proteomes" id="UP000265955"/>
    </source>
</evidence>
<evidence type="ECO:0000313" key="2">
    <source>
        <dbReference type="EMBL" id="RJF92419.1"/>
    </source>
</evidence>
<feature type="chain" id="PRO_5017217993" evidence="1">
    <location>
        <begin position="37"/>
        <end position="151"/>
    </location>
</feature>
<dbReference type="AlphaFoldDB" id="A0A3A3FZA4"/>
<protein>
    <submittedName>
        <fullName evidence="2">Uncharacterized protein</fullName>
    </submittedName>
</protein>
<dbReference type="Proteomes" id="UP000265955">
    <property type="component" value="Unassembled WGS sequence"/>
</dbReference>